<accession>A0ABR8Y9W5</accession>
<organism evidence="5 6">
    <name type="scientific">Phocaeicola intestinalis</name>
    <dbReference type="NCBI Taxonomy" id="2762212"/>
    <lineage>
        <taxon>Bacteria</taxon>
        <taxon>Pseudomonadati</taxon>
        <taxon>Bacteroidota</taxon>
        <taxon>Bacteroidia</taxon>
        <taxon>Bacteroidales</taxon>
        <taxon>Bacteroidaceae</taxon>
        <taxon>Phocaeicola</taxon>
    </lineage>
</organism>
<comment type="similarity">
    <text evidence="1 4">Belongs to the bacterial histone-like protein family.</text>
</comment>
<dbReference type="Gene3D" id="4.10.520.10">
    <property type="entry name" value="IHF-like DNA-binding proteins"/>
    <property type="match status" value="1"/>
</dbReference>
<dbReference type="RefSeq" id="WP_191764307.1">
    <property type="nucleotide sequence ID" value="NZ_JACSPP010000032.1"/>
</dbReference>
<name>A0ABR8Y9W5_9BACT</name>
<protein>
    <submittedName>
        <fullName evidence="5">HU family DNA-binding protein</fullName>
    </submittedName>
</protein>
<dbReference type="CDD" id="cd13832">
    <property type="entry name" value="IHF"/>
    <property type="match status" value="1"/>
</dbReference>
<reference evidence="5 6" key="1">
    <citation type="submission" date="2020-08" db="EMBL/GenBank/DDBJ databases">
        <title>A Genomic Blueprint of the Chicken Gut Microbiome.</title>
        <authorList>
            <person name="Gilroy R."/>
            <person name="Ravi A."/>
            <person name="Getino M."/>
            <person name="Pursley I."/>
            <person name="Horton D.L."/>
            <person name="Alikhan N.-F."/>
            <person name="Baker D."/>
            <person name="Gharbi K."/>
            <person name="Hall N."/>
            <person name="Watson M."/>
            <person name="Adriaenssens E.M."/>
            <person name="Foster-Nyarko E."/>
            <person name="Jarju S."/>
            <person name="Secka A."/>
            <person name="Antonio M."/>
            <person name="Oren A."/>
            <person name="Chaudhuri R."/>
            <person name="La Ragione R.M."/>
            <person name="Hildebrand F."/>
            <person name="Pallen M.J."/>
        </authorList>
    </citation>
    <scope>NUCLEOTIDE SEQUENCE [LARGE SCALE GENOMIC DNA]</scope>
    <source>
        <strain evidence="5 6">Sa1CVN1</strain>
    </source>
</reference>
<proteinExistence type="inferred from homology"/>
<dbReference type="Proteomes" id="UP000620874">
    <property type="component" value="Unassembled WGS sequence"/>
</dbReference>
<dbReference type="SMART" id="SM00411">
    <property type="entry name" value="BHL"/>
    <property type="match status" value="1"/>
</dbReference>
<comment type="caution">
    <text evidence="5">The sequence shown here is derived from an EMBL/GenBank/DDBJ whole genome shotgun (WGS) entry which is preliminary data.</text>
</comment>
<keyword evidence="3 5" id="KW-0238">DNA-binding</keyword>
<keyword evidence="2" id="KW-0226">DNA condensation</keyword>
<evidence type="ECO:0000256" key="1">
    <source>
        <dbReference type="ARBA" id="ARBA00010529"/>
    </source>
</evidence>
<evidence type="ECO:0000256" key="3">
    <source>
        <dbReference type="ARBA" id="ARBA00023125"/>
    </source>
</evidence>
<evidence type="ECO:0000313" key="5">
    <source>
        <dbReference type="EMBL" id="MBD8040886.1"/>
    </source>
</evidence>
<dbReference type="InterPro" id="IPR000119">
    <property type="entry name" value="Hist_DNA-bd"/>
</dbReference>
<keyword evidence="6" id="KW-1185">Reference proteome</keyword>
<evidence type="ECO:0000256" key="2">
    <source>
        <dbReference type="ARBA" id="ARBA00023067"/>
    </source>
</evidence>
<dbReference type="PANTHER" id="PTHR33175:SF3">
    <property type="entry name" value="DNA-BINDING PROTEIN HU-BETA"/>
    <property type="match status" value="1"/>
</dbReference>
<dbReference type="PANTHER" id="PTHR33175">
    <property type="entry name" value="DNA-BINDING PROTEIN HU"/>
    <property type="match status" value="1"/>
</dbReference>
<sequence length="97" mass="11012">MNNKELTGELSRRLGYTNKDAAQLIASMVDIMGEQLQEGKRLDFDGFGTFSVKKELERIVYNLASKQRFLVPPKLVLIFEPASYELEKHKNSSFANG</sequence>
<evidence type="ECO:0000256" key="4">
    <source>
        <dbReference type="RuleBase" id="RU003939"/>
    </source>
</evidence>
<gene>
    <name evidence="5" type="ORF">H9625_10650</name>
</gene>
<dbReference type="GO" id="GO:0003677">
    <property type="term" value="F:DNA binding"/>
    <property type="evidence" value="ECO:0007669"/>
    <property type="project" value="UniProtKB-KW"/>
</dbReference>
<dbReference type="Pfam" id="PF00216">
    <property type="entry name" value="Bac_DNA_binding"/>
    <property type="match status" value="1"/>
</dbReference>
<dbReference type="SUPFAM" id="SSF47729">
    <property type="entry name" value="IHF-like DNA-binding proteins"/>
    <property type="match status" value="1"/>
</dbReference>
<dbReference type="EMBL" id="JACSPP010000032">
    <property type="protein sequence ID" value="MBD8040886.1"/>
    <property type="molecule type" value="Genomic_DNA"/>
</dbReference>
<evidence type="ECO:0000313" key="6">
    <source>
        <dbReference type="Proteomes" id="UP000620874"/>
    </source>
</evidence>
<dbReference type="InterPro" id="IPR010992">
    <property type="entry name" value="IHF-like_DNA-bd_dom_sf"/>
</dbReference>